<evidence type="ECO:0000313" key="1">
    <source>
        <dbReference type="EMBL" id="RNA17390.1"/>
    </source>
</evidence>
<keyword evidence="2" id="KW-1185">Reference proteome</keyword>
<dbReference type="AlphaFoldDB" id="A0A3M7R1B7"/>
<organism evidence="1 2">
    <name type="scientific">Brachionus plicatilis</name>
    <name type="common">Marine rotifer</name>
    <name type="synonym">Brachionus muelleri</name>
    <dbReference type="NCBI Taxonomy" id="10195"/>
    <lineage>
        <taxon>Eukaryota</taxon>
        <taxon>Metazoa</taxon>
        <taxon>Spiralia</taxon>
        <taxon>Gnathifera</taxon>
        <taxon>Rotifera</taxon>
        <taxon>Eurotatoria</taxon>
        <taxon>Monogononta</taxon>
        <taxon>Pseudotrocha</taxon>
        <taxon>Ploima</taxon>
        <taxon>Brachionidae</taxon>
        <taxon>Brachionus</taxon>
    </lineage>
</organism>
<gene>
    <name evidence="1" type="ORF">BpHYR1_000502</name>
</gene>
<dbReference type="Proteomes" id="UP000276133">
    <property type="component" value="Unassembled WGS sequence"/>
</dbReference>
<dbReference type="EMBL" id="REGN01004464">
    <property type="protein sequence ID" value="RNA17390.1"/>
    <property type="molecule type" value="Genomic_DNA"/>
</dbReference>
<sequence>MNVSGVINDKVAITQWSRIFDTRFSFFHQSDSHLSTALTYHSTQKYWVVKNLLNFICYFRRVLKSSL</sequence>
<protein>
    <submittedName>
        <fullName evidence="1">Uncharacterized protein</fullName>
    </submittedName>
</protein>
<proteinExistence type="predicted"/>
<name>A0A3M7R1B7_BRAPC</name>
<accession>A0A3M7R1B7</accession>
<reference evidence="1 2" key="1">
    <citation type="journal article" date="2018" name="Sci. Rep.">
        <title>Genomic signatures of local adaptation to the degree of environmental predictability in rotifers.</title>
        <authorList>
            <person name="Franch-Gras L."/>
            <person name="Hahn C."/>
            <person name="Garcia-Roger E.M."/>
            <person name="Carmona M.J."/>
            <person name="Serra M."/>
            <person name="Gomez A."/>
        </authorList>
    </citation>
    <scope>NUCLEOTIDE SEQUENCE [LARGE SCALE GENOMIC DNA]</scope>
    <source>
        <strain evidence="1">HYR1</strain>
    </source>
</reference>
<evidence type="ECO:0000313" key="2">
    <source>
        <dbReference type="Proteomes" id="UP000276133"/>
    </source>
</evidence>
<comment type="caution">
    <text evidence="1">The sequence shown here is derived from an EMBL/GenBank/DDBJ whole genome shotgun (WGS) entry which is preliminary data.</text>
</comment>